<dbReference type="InterPro" id="IPR008271">
    <property type="entry name" value="Ser/Thr_kinase_AS"/>
</dbReference>
<dbReference type="Gene3D" id="1.10.510.10">
    <property type="entry name" value="Transferase(Phosphotransferase) domain 1"/>
    <property type="match status" value="1"/>
</dbReference>
<dbReference type="OMA" id="HESMPEN"/>
<evidence type="ECO:0000256" key="1">
    <source>
        <dbReference type="ARBA" id="ARBA00022527"/>
    </source>
</evidence>
<dbReference type="GO" id="GO:0007094">
    <property type="term" value="P:mitotic spindle assembly checkpoint signaling"/>
    <property type="evidence" value="ECO:0007669"/>
    <property type="project" value="TreeGrafter"/>
</dbReference>
<evidence type="ECO:0000256" key="3">
    <source>
        <dbReference type="ARBA" id="ARBA00022741"/>
    </source>
</evidence>
<keyword evidence="2" id="KW-0808">Transferase</keyword>
<dbReference type="Proteomes" id="UP000031036">
    <property type="component" value="Unassembled WGS sequence"/>
</dbReference>
<dbReference type="SUPFAM" id="SSF56112">
    <property type="entry name" value="Protein kinase-like (PK-like)"/>
    <property type="match status" value="1"/>
</dbReference>
<dbReference type="GO" id="GO:0033316">
    <property type="term" value="P:meiotic spindle assembly checkpoint signaling"/>
    <property type="evidence" value="ECO:0007669"/>
    <property type="project" value="TreeGrafter"/>
</dbReference>
<dbReference type="GO" id="GO:0004712">
    <property type="term" value="F:protein serine/threonine/tyrosine kinase activity"/>
    <property type="evidence" value="ECO:0007669"/>
    <property type="project" value="TreeGrafter"/>
</dbReference>
<dbReference type="GO" id="GO:0004674">
    <property type="term" value="F:protein serine/threonine kinase activity"/>
    <property type="evidence" value="ECO:0007669"/>
    <property type="project" value="UniProtKB-KW"/>
</dbReference>
<dbReference type="GO" id="GO:0005524">
    <property type="term" value="F:ATP binding"/>
    <property type="evidence" value="ECO:0007669"/>
    <property type="project" value="UniProtKB-KW"/>
</dbReference>
<evidence type="ECO:0000313" key="9">
    <source>
        <dbReference type="EMBL" id="VDM42994.1"/>
    </source>
</evidence>
<keyword evidence="10" id="KW-1185">Reference proteome</keyword>
<evidence type="ECO:0000259" key="7">
    <source>
        <dbReference type="PROSITE" id="PS50011"/>
    </source>
</evidence>
<feature type="compositionally biased region" description="Polar residues" evidence="6">
    <location>
        <begin position="17"/>
        <end position="26"/>
    </location>
</feature>
<dbReference type="PROSITE" id="PS50011">
    <property type="entry name" value="PROTEIN_KINASE_DOM"/>
    <property type="match status" value="1"/>
</dbReference>
<proteinExistence type="predicted"/>
<name>A0A0B2VAD3_TOXCA</name>
<dbReference type="SMART" id="SM00220">
    <property type="entry name" value="S_TKc"/>
    <property type="match status" value="1"/>
</dbReference>
<feature type="domain" description="Protein kinase" evidence="7">
    <location>
        <begin position="164"/>
        <end position="423"/>
    </location>
</feature>
<evidence type="ECO:0000256" key="5">
    <source>
        <dbReference type="ARBA" id="ARBA00022840"/>
    </source>
</evidence>
<reference evidence="8 10" key="1">
    <citation type="submission" date="2014-11" db="EMBL/GenBank/DDBJ databases">
        <title>Genetic blueprint of the zoonotic pathogen Toxocara canis.</title>
        <authorList>
            <person name="Zhu X.-Q."/>
            <person name="Korhonen P.K."/>
            <person name="Cai H."/>
            <person name="Young N.D."/>
            <person name="Nejsum P."/>
            <person name="von Samson-Himmelstjerna G."/>
            <person name="Boag P.R."/>
            <person name="Tan P."/>
            <person name="Li Q."/>
            <person name="Min J."/>
            <person name="Yang Y."/>
            <person name="Wang X."/>
            <person name="Fang X."/>
            <person name="Hall R.S."/>
            <person name="Hofmann A."/>
            <person name="Sternberg P.W."/>
            <person name="Jex A.R."/>
            <person name="Gasser R.B."/>
        </authorList>
    </citation>
    <scope>NUCLEOTIDE SEQUENCE [LARGE SCALE GENOMIC DNA]</scope>
    <source>
        <strain evidence="8">PN_DK_2014</strain>
    </source>
</reference>
<dbReference type="CDD" id="cd14131">
    <property type="entry name" value="PKc_Mps1"/>
    <property type="match status" value="1"/>
</dbReference>
<dbReference type="GO" id="GO:0000776">
    <property type="term" value="C:kinetochore"/>
    <property type="evidence" value="ECO:0007669"/>
    <property type="project" value="TreeGrafter"/>
</dbReference>
<dbReference type="GO" id="GO:0005634">
    <property type="term" value="C:nucleus"/>
    <property type="evidence" value="ECO:0007669"/>
    <property type="project" value="TreeGrafter"/>
</dbReference>
<dbReference type="Gene3D" id="3.30.200.20">
    <property type="entry name" value="Phosphorylase Kinase, domain 1"/>
    <property type="match status" value="1"/>
</dbReference>
<dbReference type="PANTHER" id="PTHR22974:SF21">
    <property type="entry name" value="DUAL SPECIFICITY PROTEIN KINASE TTK"/>
    <property type="match status" value="1"/>
</dbReference>
<feature type="region of interest" description="Disordered" evidence="6">
    <location>
        <begin position="15"/>
        <end position="52"/>
    </location>
</feature>
<keyword evidence="1" id="KW-0723">Serine/threonine-protein kinase</keyword>
<dbReference type="FunFam" id="3.30.200.20:FF:000131">
    <property type="entry name" value="Dual specificity protein kinase TTK"/>
    <property type="match status" value="1"/>
</dbReference>
<evidence type="ECO:0000313" key="10">
    <source>
        <dbReference type="Proteomes" id="UP000031036"/>
    </source>
</evidence>
<gene>
    <name evidence="8" type="primary">ttk</name>
    <name evidence="8" type="ORF">Tcan_07632</name>
    <name evidence="9" type="ORF">TCNE_LOCUS11673</name>
</gene>
<protein>
    <submittedName>
        <fullName evidence="8">Dual specificity protein kinase Ttk</fullName>
    </submittedName>
</protein>
<dbReference type="GO" id="GO:0098813">
    <property type="term" value="P:nuclear chromosome segregation"/>
    <property type="evidence" value="ECO:0007669"/>
    <property type="project" value="UniProtKB-ARBA"/>
</dbReference>
<dbReference type="Pfam" id="PF00069">
    <property type="entry name" value="Pkinase"/>
    <property type="match status" value="1"/>
</dbReference>
<keyword evidence="5" id="KW-0067">ATP-binding</keyword>
<dbReference type="InterPro" id="IPR000719">
    <property type="entry name" value="Prot_kinase_dom"/>
</dbReference>
<dbReference type="EMBL" id="UYWY01020946">
    <property type="protein sequence ID" value="VDM42994.1"/>
    <property type="molecule type" value="Genomic_DNA"/>
</dbReference>
<reference evidence="9" key="2">
    <citation type="submission" date="2018-11" db="EMBL/GenBank/DDBJ databases">
        <authorList>
            <consortium name="Pathogen Informatics"/>
        </authorList>
    </citation>
    <scope>NUCLEOTIDE SEQUENCE [LARGE SCALE GENOMIC DNA]</scope>
</reference>
<sequence length="480" mass="53792">MSTARLRERLRQIQLRTATPSDSVNKLSEHNDSDRGNNATASKTDGRLTKTAPVISTTATSENFVAPTASVSRPVTSSAITSGHMREGLPSHRPISVIESGPRFGDEKCVRDGERGRRINVECTPRLPHRKSSSCESVIRSSSDCQRPNSTVNGKHVLVNGRKYLLIDQLGKGGSSKVYQVLDVLLKKCQALKFVDLSEADSAVREAYLNEIKLLVDLKNSGCVVQLFDYELRGNHLYMVMEKGDTDLATFLNTRRNKIDHIFIRFYWSEMLKCVNAIHNKGVVHSDLKPANFLLVGGNLKLIDFGIASSIPSNRTSVTNYNQMGTLSYMPPEALADSEPHQGKVNRKSDVWSLGCILYNMVYGRTPYQHFTSIVQKINAIVNKPVEFDPIDDLELLDVMKKCLTKDPIKRASVEELQRHPYLKNEANFVDEAVPFMDESYLLRVAEDLRNSSPHTSACKLRWLMQKRGTGDSAMKMRSD</sequence>
<dbReference type="OrthoDB" id="20524at2759"/>
<evidence type="ECO:0000256" key="6">
    <source>
        <dbReference type="SAM" id="MobiDB-lite"/>
    </source>
</evidence>
<dbReference type="EMBL" id="JPKZ01002210">
    <property type="protein sequence ID" value="KHN77955.1"/>
    <property type="molecule type" value="Genomic_DNA"/>
</dbReference>
<dbReference type="AlphaFoldDB" id="A0A0B2VAD3"/>
<dbReference type="InterPro" id="IPR027084">
    <property type="entry name" value="Mps1_cat"/>
</dbReference>
<keyword evidence="4 8" id="KW-0418">Kinase</keyword>
<dbReference type="STRING" id="6265.A0A0B2VAD3"/>
<evidence type="ECO:0000256" key="2">
    <source>
        <dbReference type="ARBA" id="ARBA00022679"/>
    </source>
</evidence>
<organism evidence="8 10">
    <name type="scientific">Toxocara canis</name>
    <name type="common">Canine roundworm</name>
    <dbReference type="NCBI Taxonomy" id="6265"/>
    <lineage>
        <taxon>Eukaryota</taxon>
        <taxon>Metazoa</taxon>
        <taxon>Ecdysozoa</taxon>
        <taxon>Nematoda</taxon>
        <taxon>Chromadorea</taxon>
        <taxon>Rhabditida</taxon>
        <taxon>Spirurina</taxon>
        <taxon>Ascaridomorpha</taxon>
        <taxon>Ascaridoidea</taxon>
        <taxon>Toxocaridae</taxon>
        <taxon>Toxocara</taxon>
    </lineage>
</organism>
<dbReference type="PANTHER" id="PTHR22974">
    <property type="entry name" value="MIXED LINEAGE PROTEIN KINASE"/>
    <property type="match status" value="1"/>
</dbReference>
<evidence type="ECO:0000256" key="4">
    <source>
        <dbReference type="ARBA" id="ARBA00022777"/>
    </source>
</evidence>
<keyword evidence="3" id="KW-0547">Nucleotide-binding</keyword>
<dbReference type="PROSITE" id="PS00108">
    <property type="entry name" value="PROTEIN_KINASE_ST"/>
    <property type="match status" value="1"/>
</dbReference>
<evidence type="ECO:0000313" key="8">
    <source>
        <dbReference type="EMBL" id="KHN77955.1"/>
    </source>
</evidence>
<dbReference type="GO" id="GO:0034501">
    <property type="term" value="P:protein localization to kinetochore"/>
    <property type="evidence" value="ECO:0007669"/>
    <property type="project" value="TreeGrafter"/>
</dbReference>
<accession>A0A0B2VAD3</accession>
<dbReference type="InterPro" id="IPR011009">
    <property type="entry name" value="Kinase-like_dom_sf"/>
</dbReference>